<organism evidence="2 3">
    <name type="scientific">Eubacterium plexicaudatum ASF492</name>
    <dbReference type="NCBI Taxonomy" id="1235802"/>
    <lineage>
        <taxon>Bacteria</taxon>
        <taxon>Bacillati</taxon>
        <taxon>Bacillota</taxon>
        <taxon>Clostridia</taxon>
        <taxon>Eubacteriales</taxon>
        <taxon>Eubacteriaceae</taxon>
        <taxon>Eubacterium</taxon>
    </lineage>
</organism>
<proteinExistence type="predicted"/>
<dbReference type="STRING" id="1235802.C823_03588"/>
<keyword evidence="1" id="KW-1133">Transmembrane helix</keyword>
<evidence type="ECO:0000256" key="1">
    <source>
        <dbReference type="SAM" id="Phobius"/>
    </source>
</evidence>
<dbReference type="Pfam" id="PF09515">
    <property type="entry name" value="Thia_YuaJ"/>
    <property type="match status" value="1"/>
</dbReference>
<reference evidence="2 3" key="1">
    <citation type="journal article" date="2014" name="Genome Announc.">
        <title>Draft genome sequences of the altered schaedler flora, a defined bacterial community from gnotobiotic mice.</title>
        <authorList>
            <person name="Wannemuehler M.J."/>
            <person name="Overstreet A.M."/>
            <person name="Ward D.V."/>
            <person name="Phillips G.J."/>
        </authorList>
    </citation>
    <scope>NUCLEOTIDE SEQUENCE [LARGE SCALE GENOMIC DNA]</scope>
    <source>
        <strain evidence="2 3">ASF492</strain>
    </source>
</reference>
<dbReference type="GO" id="GO:0015234">
    <property type="term" value="F:thiamine transmembrane transporter activity"/>
    <property type="evidence" value="ECO:0007669"/>
    <property type="project" value="InterPro"/>
</dbReference>
<keyword evidence="3" id="KW-1185">Reference proteome</keyword>
<dbReference type="GO" id="GO:0005886">
    <property type="term" value="C:plasma membrane"/>
    <property type="evidence" value="ECO:0007669"/>
    <property type="project" value="InterPro"/>
</dbReference>
<dbReference type="EMBL" id="AQFT01000107">
    <property type="protein sequence ID" value="EMZ23417.1"/>
    <property type="molecule type" value="Genomic_DNA"/>
</dbReference>
<dbReference type="OrthoDB" id="9795813at2"/>
<gene>
    <name evidence="2" type="ORF">C823_03588</name>
</gene>
<feature type="transmembrane region" description="Helical" evidence="1">
    <location>
        <begin position="20"/>
        <end position="42"/>
    </location>
</feature>
<dbReference type="eggNOG" id="COG3859">
    <property type="taxonomic scope" value="Bacteria"/>
</dbReference>
<dbReference type="AlphaFoldDB" id="N2A245"/>
<feature type="transmembrane region" description="Helical" evidence="1">
    <location>
        <begin position="79"/>
        <end position="98"/>
    </location>
</feature>
<dbReference type="InterPro" id="IPR012651">
    <property type="entry name" value="Thia_Transptr_ThiT"/>
</dbReference>
<keyword evidence="1" id="KW-0472">Membrane</keyword>
<dbReference type="PATRIC" id="fig|1235802.3.peg.3784"/>
<dbReference type="HOGENOM" id="CLU_090959_0_0_9"/>
<dbReference type="Proteomes" id="UP000012589">
    <property type="component" value="Unassembled WGS sequence"/>
</dbReference>
<evidence type="ECO:0000313" key="2">
    <source>
        <dbReference type="EMBL" id="EMZ23417.1"/>
    </source>
</evidence>
<keyword evidence="1" id="KW-0812">Transmembrane</keyword>
<protein>
    <recommendedName>
        <fullName evidence="4">Proton-coupled thiamine transporter YuaJ</fullName>
    </recommendedName>
</protein>
<feature type="transmembrane region" description="Helical" evidence="1">
    <location>
        <begin position="129"/>
        <end position="146"/>
    </location>
</feature>
<evidence type="ECO:0000313" key="3">
    <source>
        <dbReference type="Proteomes" id="UP000012589"/>
    </source>
</evidence>
<dbReference type="Gene3D" id="1.10.1760.20">
    <property type="match status" value="1"/>
</dbReference>
<sequence>MFHFFTAPAQDAWGYDAVTLSPAGFLAIGAAIAALIVSALLFRPKQERSKGITTKQLVFSSAAMALGTVTSMIKFADLPMGGSITLFSMLFVSLIGYWYGPKTGVTTAVAYGLLQFILQPVFYTLPQVIVDYPLAFGALGLSGFFAKKKNGLVIGYIAAVLGRYFFAFWSGMIFFGAYAADYHMSVPLYSLSYNGMYLIPEAILTILVLSLSPVKNALVRVRQIAAESHGRQTAI</sequence>
<feature type="transmembrane region" description="Helical" evidence="1">
    <location>
        <begin position="153"/>
        <end position="175"/>
    </location>
</feature>
<evidence type="ECO:0008006" key="4">
    <source>
        <dbReference type="Google" id="ProtNLM"/>
    </source>
</evidence>
<feature type="transmembrane region" description="Helical" evidence="1">
    <location>
        <begin position="195"/>
        <end position="214"/>
    </location>
</feature>
<comment type="caution">
    <text evidence="2">The sequence shown here is derived from an EMBL/GenBank/DDBJ whole genome shotgun (WGS) entry which is preliminary data.</text>
</comment>
<accession>N2A245</accession>
<name>N2A245_9FIRM</name>